<evidence type="ECO:0000313" key="3">
    <source>
        <dbReference type="Proteomes" id="UP000006039"/>
    </source>
</evidence>
<name>J3NZC7_GAET3</name>
<dbReference type="AlphaFoldDB" id="J3NZC7"/>
<evidence type="ECO:0000313" key="1">
    <source>
        <dbReference type="EMBL" id="EJT76710.1"/>
    </source>
</evidence>
<reference evidence="2" key="5">
    <citation type="submission" date="2018-04" db="UniProtKB">
        <authorList>
            <consortium name="EnsemblFungi"/>
        </authorList>
    </citation>
    <scope>IDENTIFICATION</scope>
    <source>
        <strain evidence="2">R3-111a-1</strain>
    </source>
</reference>
<dbReference type="EnsemblFungi" id="EJT76710">
    <property type="protein sequence ID" value="EJT76710"/>
    <property type="gene ID" value="GGTG_06626"/>
</dbReference>
<reference evidence="2" key="4">
    <citation type="journal article" date="2015" name="G3 (Bethesda)">
        <title>Genome sequences of three phytopathogenic species of the Magnaporthaceae family of fungi.</title>
        <authorList>
            <person name="Okagaki L.H."/>
            <person name="Nunes C.C."/>
            <person name="Sailsbery J."/>
            <person name="Clay B."/>
            <person name="Brown D."/>
            <person name="John T."/>
            <person name="Oh Y."/>
            <person name="Young N."/>
            <person name="Fitzgerald M."/>
            <person name="Haas B.J."/>
            <person name="Zeng Q."/>
            <person name="Young S."/>
            <person name="Adiconis X."/>
            <person name="Fan L."/>
            <person name="Levin J.Z."/>
            <person name="Mitchell T.K."/>
            <person name="Okubara P.A."/>
            <person name="Farman M.L."/>
            <person name="Kohn L.M."/>
            <person name="Birren B."/>
            <person name="Ma L.-J."/>
            <person name="Dean R.A."/>
        </authorList>
    </citation>
    <scope>NUCLEOTIDE SEQUENCE</scope>
    <source>
        <strain evidence="2">R3-111a-1</strain>
    </source>
</reference>
<reference evidence="1" key="3">
    <citation type="submission" date="2010-09" db="EMBL/GenBank/DDBJ databases">
        <title>Annotation of Gaeumannomyces graminis var. tritici R3-111a-1.</title>
        <authorList>
            <consortium name="The Broad Institute Genome Sequencing Platform"/>
            <person name="Ma L.-J."/>
            <person name="Dead R."/>
            <person name="Young S.K."/>
            <person name="Zeng Q."/>
            <person name="Gargeya S."/>
            <person name="Fitzgerald M."/>
            <person name="Haas B."/>
            <person name="Abouelleil A."/>
            <person name="Alvarado L."/>
            <person name="Arachchi H.M."/>
            <person name="Berlin A."/>
            <person name="Brown A."/>
            <person name="Chapman S.B."/>
            <person name="Chen Z."/>
            <person name="Dunbar C."/>
            <person name="Freedman E."/>
            <person name="Gearin G."/>
            <person name="Gellesch M."/>
            <person name="Goldberg J."/>
            <person name="Griggs A."/>
            <person name="Gujja S."/>
            <person name="Heiman D."/>
            <person name="Howarth C."/>
            <person name="Larson L."/>
            <person name="Lui A."/>
            <person name="MacDonald P.J.P."/>
            <person name="Mehta T."/>
            <person name="Montmayeur A."/>
            <person name="Murphy C."/>
            <person name="Neiman D."/>
            <person name="Pearson M."/>
            <person name="Priest M."/>
            <person name="Roberts A."/>
            <person name="Saif S."/>
            <person name="Shea T."/>
            <person name="Shenoy N."/>
            <person name="Sisk P."/>
            <person name="Stolte C."/>
            <person name="Sykes S."/>
            <person name="Yandava C."/>
            <person name="Wortman J."/>
            <person name="Nusbaum C."/>
            <person name="Birren B."/>
        </authorList>
    </citation>
    <scope>NUCLEOTIDE SEQUENCE</scope>
    <source>
        <strain evidence="1">R3-111a-1</strain>
    </source>
</reference>
<protein>
    <submittedName>
        <fullName evidence="1 2">Uncharacterized protein</fullName>
    </submittedName>
</protein>
<reference evidence="1" key="2">
    <citation type="submission" date="2010-07" db="EMBL/GenBank/DDBJ databases">
        <authorList>
            <consortium name="The Broad Institute Genome Sequencing Platform"/>
            <consortium name="Broad Institute Genome Sequencing Center for Infectious Disease"/>
            <person name="Ma L.-J."/>
            <person name="Dead R."/>
            <person name="Young S."/>
            <person name="Zeng Q."/>
            <person name="Koehrsen M."/>
            <person name="Alvarado L."/>
            <person name="Berlin A."/>
            <person name="Chapman S.B."/>
            <person name="Chen Z."/>
            <person name="Freedman E."/>
            <person name="Gellesch M."/>
            <person name="Goldberg J."/>
            <person name="Griggs A."/>
            <person name="Gujja S."/>
            <person name="Heilman E.R."/>
            <person name="Heiman D."/>
            <person name="Hepburn T."/>
            <person name="Howarth C."/>
            <person name="Jen D."/>
            <person name="Larson L."/>
            <person name="Mehta T."/>
            <person name="Neiman D."/>
            <person name="Pearson M."/>
            <person name="Roberts A."/>
            <person name="Saif S."/>
            <person name="Shea T."/>
            <person name="Shenoy N."/>
            <person name="Sisk P."/>
            <person name="Stolte C."/>
            <person name="Sykes S."/>
            <person name="Walk T."/>
            <person name="White J."/>
            <person name="Yandava C."/>
            <person name="Haas B."/>
            <person name="Nusbaum C."/>
            <person name="Birren B."/>
        </authorList>
    </citation>
    <scope>NUCLEOTIDE SEQUENCE</scope>
    <source>
        <strain evidence="1">R3-111a-1</strain>
    </source>
</reference>
<dbReference type="RefSeq" id="XP_009222710.1">
    <property type="nucleotide sequence ID" value="XM_009224446.1"/>
</dbReference>
<dbReference type="GeneID" id="20347084"/>
<dbReference type="Proteomes" id="UP000006039">
    <property type="component" value="Unassembled WGS sequence"/>
</dbReference>
<organism evidence="1">
    <name type="scientific">Gaeumannomyces tritici (strain R3-111a-1)</name>
    <name type="common">Wheat and barley take-all root rot fungus</name>
    <name type="synonym">Gaeumannomyces graminis var. tritici</name>
    <dbReference type="NCBI Taxonomy" id="644352"/>
    <lineage>
        <taxon>Eukaryota</taxon>
        <taxon>Fungi</taxon>
        <taxon>Dikarya</taxon>
        <taxon>Ascomycota</taxon>
        <taxon>Pezizomycotina</taxon>
        <taxon>Sordariomycetes</taxon>
        <taxon>Sordariomycetidae</taxon>
        <taxon>Magnaporthales</taxon>
        <taxon>Magnaporthaceae</taxon>
        <taxon>Gaeumannomyces</taxon>
    </lineage>
</organism>
<keyword evidence="3" id="KW-1185">Reference proteome</keyword>
<gene>
    <name evidence="2" type="primary">20347084</name>
    <name evidence="1" type="ORF">GGTG_06626</name>
</gene>
<sequence>MLAFTFILPLHPLGRGHENAFLPEHLLAIERITINGTNGLTPTRHRYKKHLRFIYILRMHVTANNHPAGTEAREARGSQVTTLGGMETALSSHVLLFDTPLVPYLRSKDLTVTMQRICNTCTII</sequence>
<dbReference type="VEuPathDB" id="FungiDB:GGTG_06626"/>
<proteinExistence type="predicted"/>
<reference evidence="3" key="1">
    <citation type="submission" date="2010-07" db="EMBL/GenBank/DDBJ databases">
        <title>The genome sequence of Gaeumannomyces graminis var. tritici strain R3-111a-1.</title>
        <authorList>
            <consortium name="The Broad Institute Genome Sequencing Platform"/>
            <person name="Ma L.-J."/>
            <person name="Dead R."/>
            <person name="Young S."/>
            <person name="Zeng Q."/>
            <person name="Koehrsen M."/>
            <person name="Alvarado L."/>
            <person name="Berlin A."/>
            <person name="Chapman S.B."/>
            <person name="Chen Z."/>
            <person name="Freedman E."/>
            <person name="Gellesch M."/>
            <person name="Goldberg J."/>
            <person name="Griggs A."/>
            <person name="Gujja S."/>
            <person name="Heilman E.R."/>
            <person name="Heiman D."/>
            <person name="Hepburn T."/>
            <person name="Howarth C."/>
            <person name="Jen D."/>
            <person name="Larson L."/>
            <person name="Mehta T."/>
            <person name="Neiman D."/>
            <person name="Pearson M."/>
            <person name="Roberts A."/>
            <person name="Saif S."/>
            <person name="Shea T."/>
            <person name="Shenoy N."/>
            <person name="Sisk P."/>
            <person name="Stolte C."/>
            <person name="Sykes S."/>
            <person name="Walk T."/>
            <person name="White J."/>
            <person name="Yandava C."/>
            <person name="Haas B."/>
            <person name="Nusbaum C."/>
            <person name="Birren B."/>
        </authorList>
    </citation>
    <scope>NUCLEOTIDE SEQUENCE [LARGE SCALE GENOMIC DNA]</scope>
    <source>
        <strain evidence="3">R3-111a-1</strain>
    </source>
</reference>
<accession>J3NZC7</accession>
<dbReference type="HOGENOM" id="CLU_2004074_0_0_1"/>
<evidence type="ECO:0000313" key="2">
    <source>
        <dbReference type="EnsemblFungi" id="EJT76710"/>
    </source>
</evidence>
<dbReference type="EMBL" id="GL385397">
    <property type="protein sequence ID" value="EJT76710.1"/>
    <property type="molecule type" value="Genomic_DNA"/>
</dbReference>